<sequence length="211" mass="23405">MSFTIRPFKPESRRSGSVNFIVGPRCSGKKTLLRGLVDAKQYAEKLVISQTAPTREILGEFLGGQECTIDSYDEEAVRRVMHSTGGRKLLIFADVLRNTPHCDAIIEMVCTSRIADLDVYITGQSVLVLSSITRANVDYVFALGTAFRDCRKALHRTYFGHLGTFKIFEQAFDACTSGRTDRGAMVLDIHAAHMGRGRKSVFCLTFGIEKA</sequence>
<evidence type="ECO:0000313" key="1">
    <source>
        <dbReference type="EMBL" id="BBI30442.1"/>
    </source>
</evidence>
<dbReference type="KEGG" id="vg:80540794"/>
<organism evidence="1 2">
    <name type="scientific">Acanthamoeba castellanii medusavirus J1</name>
    <dbReference type="NCBI Taxonomy" id="3114988"/>
    <lineage>
        <taxon>Viruses</taxon>
        <taxon>Varidnaviria</taxon>
        <taxon>Bamfordvirae</taxon>
        <taxon>Nucleocytoviricota</taxon>
        <taxon>Megaviricetes</taxon>
        <taxon>Mamonoviridae</taxon>
        <taxon>Medusavirus</taxon>
        <taxon>Medusavirus medusae</taxon>
    </lineage>
</organism>
<dbReference type="Proteomes" id="UP001161669">
    <property type="component" value="Segment"/>
</dbReference>
<name>A0A3T1CX70_9VIRU</name>
<reference evidence="2" key="1">
    <citation type="journal article" date="2019" name="J. Virol.">
        <title>Medusavirus, a novel large DNA virus discovered from hot spring water.</title>
        <authorList>
            <person name="Yoshikawa G."/>
            <person name="Blanc-Mathieu R."/>
            <person name="Song C."/>
            <person name="Kayama Y."/>
            <person name="Mochizuki T."/>
            <person name="Murata K."/>
            <person name="Ogata H."/>
            <person name="Takemura M."/>
        </authorList>
    </citation>
    <scope>NUCLEOTIDE SEQUENCE [LARGE SCALE GENOMIC DNA]</scope>
</reference>
<protein>
    <submittedName>
        <fullName evidence="1">VV A32-like virion packaging ATPase</fullName>
    </submittedName>
</protein>
<proteinExistence type="predicted"/>
<evidence type="ECO:0000313" key="2">
    <source>
        <dbReference type="Proteomes" id="UP001161669"/>
    </source>
</evidence>
<dbReference type="EMBL" id="AP018495">
    <property type="protein sequence ID" value="BBI30442.1"/>
    <property type="molecule type" value="Genomic_DNA"/>
</dbReference>
<keyword evidence="2" id="KW-1185">Reference proteome</keyword>
<accession>A0A3T1CX70</accession>